<protein>
    <submittedName>
        <fullName evidence="13">2-oxoglutarate ferredoxin oxidoreductase subunit beta</fullName>
    </submittedName>
</protein>
<feature type="region of interest" description="Disordered" evidence="10">
    <location>
        <begin position="131"/>
        <end position="150"/>
    </location>
</feature>
<dbReference type="RefSeq" id="WP_092035480.1">
    <property type="nucleotide sequence ID" value="NZ_FOOK01000002.1"/>
</dbReference>
<dbReference type="PANTHER" id="PTHR48084">
    <property type="entry name" value="2-OXOGLUTARATE OXIDOREDUCTASE SUBUNIT KORB-RELATED"/>
    <property type="match status" value="1"/>
</dbReference>
<dbReference type="CDD" id="cd03375">
    <property type="entry name" value="TPP_OGFOR"/>
    <property type="match status" value="1"/>
</dbReference>
<keyword evidence="5" id="KW-0460">Magnesium</keyword>
<dbReference type="InterPro" id="IPR029061">
    <property type="entry name" value="THDP-binding"/>
</dbReference>
<dbReference type="STRING" id="201973.SAMN04488025_10224"/>
<proteinExistence type="predicted"/>
<dbReference type="GO" id="GO:0046872">
    <property type="term" value="F:metal ion binding"/>
    <property type="evidence" value="ECO:0007669"/>
    <property type="project" value="UniProtKB-KW"/>
</dbReference>
<reference evidence="13 14" key="1">
    <citation type="submission" date="2016-10" db="EMBL/GenBank/DDBJ databases">
        <authorList>
            <person name="de Groot N.N."/>
        </authorList>
    </citation>
    <scope>NUCLEOTIDE SEQUENCE [LARGE SCALE GENOMIC DNA]</scope>
    <source>
        <strain evidence="13 14">DSM 44945</strain>
    </source>
</reference>
<comment type="cofactor">
    <cofactor evidence="1">
        <name>Mg(2+)</name>
        <dbReference type="ChEBI" id="CHEBI:18420"/>
    </cofactor>
</comment>
<feature type="domain" description="Thiamine pyrophosphate enzyme TPP-binding" evidence="11">
    <location>
        <begin position="48"/>
        <end position="195"/>
    </location>
</feature>
<evidence type="ECO:0000256" key="5">
    <source>
        <dbReference type="ARBA" id="ARBA00022842"/>
    </source>
</evidence>
<dbReference type="GO" id="GO:0045333">
    <property type="term" value="P:cellular respiration"/>
    <property type="evidence" value="ECO:0007669"/>
    <property type="project" value="UniProtKB-ARBA"/>
</dbReference>
<evidence type="ECO:0000256" key="7">
    <source>
        <dbReference type="ARBA" id="ARBA00023004"/>
    </source>
</evidence>
<dbReference type="GO" id="GO:0030976">
    <property type="term" value="F:thiamine pyrophosphate binding"/>
    <property type="evidence" value="ECO:0007669"/>
    <property type="project" value="InterPro"/>
</dbReference>
<evidence type="ECO:0000259" key="12">
    <source>
        <dbReference type="Pfam" id="PF12367"/>
    </source>
</evidence>
<keyword evidence="7" id="KW-0408">Iron</keyword>
<keyword evidence="9" id="KW-0786">Thiamine pyrophosphate</keyword>
<evidence type="ECO:0000256" key="10">
    <source>
        <dbReference type="SAM" id="MobiDB-lite"/>
    </source>
</evidence>
<comment type="cofactor">
    <cofactor evidence="3">
        <name>[4Fe-4S] cluster</name>
        <dbReference type="ChEBI" id="CHEBI:49883"/>
    </cofactor>
</comment>
<dbReference type="NCBIfam" id="TIGR02177">
    <property type="entry name" value="PorB_KorB"/>
    <property type="match status" value="1"/>
</dbReference>
<dbReference type="InterPro" id="IPR032686">
    <property type="entry name" value="PFO_beta_C"/>
</dbReference>
<dbReference type="AlphaFoldDB" id="A0A1I2KJ06"/>
<feature type="domain" description="Pyruvate ferredoxin oxidoreductase beta subunit C-terminal" evidence="12">
    <location>
        <begin position="199"/>
        <end position="260"/>
    </location>
</feature>
<accession>A0A1I2KJ06</accession>
<feature type="compositionally biased region" description="Polar residues" evidence="10">
    <location>
        <begin position="131"/>
        <end position="145"/>
    </location>
</feature>
<dbReference type="Proteomes" id="UP000198661">
    <property type="component" value="Unassembled WGS sequence"/>
</dbReference>
<evidence type="ECO:0000256" key="6">
    <source>
        <dbReference type="ARBA" id="ARBA00023002"/>
    </source>
</evidence>
<evidence type="ECO:0000313" key="13">
    <source>
        <dbReference type="EMBL" id="SFF66210.1"/>
    </source>
</evidence>
<dbReference type="InterPro" id="IPR011896">
    <property type="entry name" value="OFOB"/>
</dbReference>
<dbReference type="PANTHER" id="PTHR48084:SF4">
    <property type="entry name" value="2-OXOGLUTARATE OXIDOREDUCTASE SUBUNIT KORB"/>
    <property type="match status" value="1"/>
</dbReference>
<evidence type="ECO:0000256" key="1">
    <source>
        <dbReference type="ARBA" id="ARBA00001946"/>
    </source>
</evidence>
<name>A0A1I2KJ06_9BACL</name>
<dbReference type="InterPro" id="IPR011766">
    <property type="entry name" value="TPP_enzyme_TPP-bd"/>
</dbReference>
<evidence type="ECO:0000256" key="2">
    <source>
        <dbReference type="ARBA" id="ARBA00001964"/>
    </source>
</evidence>
<keyword evidence="8" id="KW-0411">Iron-sulfur</keyword>
<dbReference type="InterPro" id="IPR051457">
    <property type="entry name" value="2-oxoacid:Fd_oxidoreductase"/>
</dbReference>
<dbReference type="Gene3D" id="3.40.50.970">
    <property type="match status" value="1"/>
</dbReference>
<dbReference type="GO" id="GO:0051536">
    <property type="term" value="F:iron-sulfur cluster binding"/>
    <property type="evidence" value="ECO:0007669"/>
    <property type="project" value="UniProtKB-KW"/>
</dbReference>
<evidence type="ECO:0000256" key="8">
    <source>
        <dbReference type="ARBA" id="ARBA00023014"/>
    </source>
</evidence>
<evidence type="ECO:0000256" key="3">
    <source>
        <dbReference type="ARBA" id="ARBA00001966"/>
    </source>
</evidence>
<evidence type="ECO:0000259" key="11">
    <source>
        <dbReference type="Pfam" id="PF02775"/>
    </source>
</evidence>
<dbReference type="EMBL" id="FOOK01000002">
    <property type="protein sequence ID" value="SFF66210.1"/>
    <property type="molecule type" value="Genomic_DNA"/>
</dbReference>
<dbReference type="GO" id="GO:0016625">
    <property type="term" value="F:oxidoreductase activity, acting on the aldehyde or oxo group of donors, iron-sulfur protein as acceptor"/>
    <property type="evidence" value="ECO:0007669"/>
    <property type="project" value="UniProtKB-ARBA"/>
</dbReference>
<keyword evidence="14" id="KW-1185">Reference proteome</keyword>
<dbReference type="Pfam" id="PF02775">
    <property type="entry name" value="TPP_enzyme_C"/>
    <property type="match status" value="1"/>
</dbReference>
<evidence type="ECO:0000313" key="14">
    <source>
        <dbReference type="Proteomes" id="UP000198661"/>
    </source>
</evidence>
<evidence type="ECO:0000256" key="4">
    <source>
        <dbReference type="ARBA" id="ARBA00022723"/>
    </source>
</evidence>
<dbReference type="OrthoDB" id="9775140at2"/>
<dbReference type="Pfam" id="PF12367">
    <property type="entry name" value="PFO_beta_C"/>
    <property type="match status" value="1"/>
</dbReference>
<evidence type="ECO:0000256" key="9">
    <source>
        <dbReference type="ARBA" id="ARBA00023052"/>
    </source>
</evidence>
<keyword evidence="4" id="KW-0479">Metal-binding</keyword>
<keyword evidence="6" id="KW-0560">Oxidoreductase</keyword>
<organism evidence="13 14">
    <name type="scientific">Planifilum fulgidum</name>
    <dbReference type="NCBI Taxonomy" id="201973"/>
    <lineage>
        <taxon>Bacteria</taxon>
        <taxon>Bacillati</taxon>
        <taxon>Bacillota</taxon>
        <taxon>Bacilli</taxon>
        <taxon>Bacillales</taxon>
        <taxon>Thermoactinomycetaceae</taxon>
        <taxon>Planifilum</taxon>
    </lineage>
</organism>
<comment type="cofactor">
    <cofactor evidence="2">
        <name>thiamine diphosphate</name>
        <dbReference type="ChEBI" id="CHEBI:58937"/>
    </cofactor>
</comment>
<sequence>MATIKDFRTNNRPTWCPGCGDYAVLSSLQKACADLGLAPEEVVLVSGIGCSGKIAQHFGSYGFHSLHGRALPTATGVKLANQDLTVIAAGGDGDGYGIGMGHFVHAVRRNIDLTYIVMDNHIYGLTTGQLSPTSERGFKSKTSPKGSAEEPVKAVETAIVNGASFVAQAFSGDVKQMTRLFEEAIRHRGFALVNCFSPCVTFNKVNTYDWFKEKLVNVDEREDYDPTDREGALRLLHETGGVVTGVLYKQERPVFHEEMIGASEVATVKVDLQLKEEDTQALLQSYR</sequence>
<dbReference type="SUPFAM" id="SSF52518">
    <property type="entry name" value="Thiamin diphosphate-binding fold (THDP-binding)"/>
    <property type="match status" value="1"/>
</dbReference>
<gene>
    <name evidence="13" type="ORF">SAMN04488025_10224</name>
</gene>